<evidence type="ECO:0000256" key="1">
    <source>
        <dbReference type="SAM" id="MobiDB-lite"/>
    </source>
</evidence>
<dbReference type="EMBL" id="JAGGJA010000004">
    <property type="protein sequence ID" value="MCW9706649.1"/>
    <property type="molecule type" value="Genomic_DNA"/>
</dbReference>
<sequence length="539" mass="61293">MPYQMQSPLTHNGAYRVMLQSSVLSVLFILGISISNGFAQGKQVDILDASRIVGGTYEGEQVRRILGNVHLKHKDFEMYCDSAYQFVNQNEVRAFGNIEIDTGEEKIWTDALTYYTDVDFSELRGRVVMEADSTTLYGNSVDYRFSTKVAHFIDKIRLEDRRGTLRADSGYYYRAVDSVRFHGNVQLSDSLQYLEGDSLFSNRRKKYYELHSQVFGDDQENRSMLKGDYLEADSTGRRLVTGNAWLKNYEADTSATVNTLSDSTQADSTSAEPDTTHIQARRILSQEFRTSTDTTAIIHAYEDVRVWSPDFSAISDTAQYTDSTETFELWSNAKAWHKQVQLTGPYIRAILEDGDIDSLKSYPQPFSVQQDTVIDRLNQITGDTLYADFNEGNLSQIYVFENAQLLRFTKNKQDSSDGAIDLSAPSIRIYFEGGELVKMLAKGSNSGSFLPENETTAERKLEGFSWNPDLRPQEPAQPMKRRLPPIPKKLFFELPPRYLIHLKRTNPDNQRLPDNIGTEKNEELNSISEDTTSTDSEKN</sequence>
<feature type="region of interest" description="Disordered" evidence="1">
    <location>
        <begin position="504"/>
        <end position="539"/>
    </location>
</feature>
<accession>A0ABT3PL58</accession>
<proteinExistence type="predicted"/>
<dbReference type="Gene3D" id="2.60.450.10">
    <property type="entry name" value="Lipopolysaccharide (LPS) transport protein A like domain"/>
    <property type="match status" value="1"/>
</dbReference>
<organism evidence="3 4">
    <name type="scientific">Fodinibius salsisoli</name>
    <dbReference type="NCBI Taxonomy" id="2820877"/>
    <lineage>
        <taxon>Bacteria</taxon>
        <taxon>Pseudomonadati</taxon>
        <taxon>Balneolota</taxon>
        <taxon>Balneolia</taxon>
        <taxon>Balneolales</taxon>
        <taxon>Balneolaceae</taxon>
        <taxon>Fodinibius</taxon>
    </lineage>
</organism>
<feature type="domain" description="Organic solvent tolerance-like N-terminal" evidence="2">
    <location>
        <begin position="57"/>
        <end position="190"/>
    </location>
</feature>
<gene>
    <name evidence="3" type="ORF">J6I44_07265</name>
</gene>
<comment type="caution">
    <text evidence="3">The sequence shown here is derived from an EMBL/GenBank/DDBJ whole genome shotgun (WGS) entry which is preliminary data.</text>
</comment>
<keyword evidence="4" id="KW-1185">Reference proteome</keyword>
<protein>
    <recommendedName>
        <fullName evidence="2">Organic solvent tolerance-like N-terminal domain-containing protein</fullName>
    </recommendedName>
</protein>
<reference evidence="3 4" key="1">
    <citation type="submission" date="2021-03" db="EMBL/GenBank/DDBJ databases">
        <title>Aliifodinibius sp. nov., a new bacterium isolated from saline soil.</title>
        <authorList>
            <person name="Galisteo C."/>
            <person name="De La Haba R."/>
            <person name="Sanchez-Porro C."/>
            <person name="Ventosa A."/>
        </authorList>
    </citation>
    <scope>NUCLEOTIDE SEQUENCE [LARGE SCALE GENOMIC DNA]</scope>
    <source>
        <strain evidence="3 4">1BSP15-2V2</strain>
    </source>
</reference>
<dbReference type="RefSeq" id="WP_265765376.1">
    <property type="nucleotide sequence ID" value="NZ_JAGGJA010000004.1"/>
</dbReference>
<dbReference type="Proteomes" id="UP001207918">
    <property type="component" value="Unassembled WGS sequence"/>
</dbReference>
<evidence type="ECO:0000313" key="3">
    <source>
        <dbReference type="EMBL" id="MCW9706649.1"/>
    </source>
</evidence>
<dbReference type="Pfam" id="PF13100">
    <property type="entry name" value="OstA_2"/>
    <property type="match status" value="1"/>
</dbReference>
<evidence type="ECO:0000313" key="4">
    <source>
        <dbReference type="Proteomes" id="UP001207918"/>
    </source>
</evidence>
<feature type="compositionally biased region" description="Low complexity" evidence="1">
    <location>
        <begin position="528"/>
        <end position="539"/>
    </location>
</feature>
<name>A0ABT3PL58_9BACT</name>
<evidence type="ECO:0000259" key="2">
    <source>
        <dbReference type="Pfam" id="PF13100"/>
    </source>
</evidence>
<dbReference type="InterPro" id="IPR005653">
    <property type="entry name" value="OstA-like_N"/>
</dbReference>